<sequence>MRPPGSVPRLSRRSKILIGIGVALIVLLLVGPRLIDTYISWEWFKSLGFGSVYSTVLWTRIITFLVVGLVVGGIIFAAIVLAYRMRPVFVPMAGEHDVLARYRALVMSRRKTFGLAVPVLVGLISGLVAQSDWQMIQLFLHAKPFDDSMNDPQFDKNIGFYAFELPFIKFVLTWLFVALIVSFFASLVTHYLFGGIRLAGRSGSLTRAARAQLAIIAGVFLLLKAVAYWFDRYSLLSSTDKYPMFTGAGYTDINAVLPSKMILLAIAVICAAVFFAAIVLRDLRIPALAVALMVFSSVIIGAVYPLIVEQFSVKPNAAQKEAEYIKRNITATRAAYGITDANVDYVKYAGVGTKSPQDVPADETTVENLRLLDPNILSPTFTQQMQLKNFYGFPKTLSIDRYMVDGELRDFIVAARGLNPQSLTGNQTDWINQHTVYTHGNGFVAAQANTIRTGGDEDGDARRLPRLPGE</sequence>
<name>A0ABP9CUY7_9ACTN</name>
<protein>
    <submittedName>
        <fullName evidence="7">Uncharacterized protein</fullName>
    </submittedName>
</protein>
<evidence type="ECO:0000256" key="6">
    <source>
        <dbReference type="SAM" id="Phobius"/>
    </source>
</evidence>
<evidence type="ECO:0000256" key="3">
    <source>
        <dbReference type="ARBA" id="ARBA00022989"/>
    </source>
</evidence>
<feature type="transmembrane region" description="Helical" evidence="6">
    <location>
        <begin position="112"/>
        <end position="129"/>
    </location>
</feature>
<evidence type="ECO:0000313" key="8">
    <source>
        <dbReference type="Proteomes" id="UP001500839"/>
    </source>
</evidence>
<gene>
    <name evidence="7" type="ORF">GCM10023353_28660</name>
</gene>
<evidence type="ECO:0000256" key="5">
    <source>
        <dbReference type="SAM" id="MobiDB-lite"/>
    </source>
</evidence>
<evidence type="ECO:0000256" key="2">
    <source>
        <dbReference type="ARBA" id="ARBA00022692"/>
    </source>
</evidence>
<feature type="transmembrane region" description="Helical" evidence="6">
    <location>
        <begin position="287"/>
        <end position="307"/>
    </location>
</feature>
<keyword evidence="1" id="KW-1003">Cell membrane</keyword>
<dbReference type="Pfam" id="PF03699">
    <property type="entry name" value="UPF0182"/>
    <property type="match status" value="1"/>
</dbReference>
<accession>A0ABP9CUY7</accession>
<organism evidence="7 8">
    <name type="scientific">Tomitella cavernea</name>
    <dbReference type="NCBI Taxonomy" id="1387982"/>
    <lineage>
        <taxon>Bacteria</taxon>
        <taxon>Bacillati</taxon>
        <taxon>Actinomycetota</taxon>
        <taxon>Actinomycetes</taxon>
        <taxon>Mycobacteriales</taxon>
        <taxon>Tomitella</taxon>
    </lineage>
</organism>
<feature type="transmembrane region" description="Helical" evidence="6">
    <location>
        <begin position="261"/>
        <end position="280"/>
    </location>
</feature>
<feature type="transmembrane region" description="Helical" evidence="6">
    <location>
        <begin position="171"/>
        <end position="193"/>
    </location>
</feature>
<feature type="region of interest" description="Disordered" evidence="5">
    <location>
        <begin position="451"/>
        <end position="470"/>
    </location>
</feature>
<evidence type="ECO:0000256" key="4">
    <source>
        <dbReference type="ARBA" id="ARBA00023136"/>
    </source>
</evidence>
<keyword evidence="4 6" id="KW-0472">Membrane</keyword>
<comment type="caution">
    <text evidence="7">The sequence shown here is derived from an EMBL/GenBank/DDBJ whole genome shotgun (WGS) entry which is preliminary data.</text>
</comment>
<evidence type="ECO:0000256" key="1">
    <source>
        <dbReference type="ARBA" id="ARBA00022475"/>
    </source>
</evidence>
<keyword evidence="2 6" id="KW-0812">Transmembrane</keyword>
<keyword evidence="3 6" id="KW-1133">Transmembrane helix</keyword>
<dbReference type="PANTHER" id="PTHR39344:SF1">
    <property type="entry name" value="UPF0182 PROTEIN SLL1060"/>
    <property type="match status" value="1"/>
</dbReference>
<evidence type="ECO:0000313" key="7">
    <source>
        <dbReference type="EMBL" id="GAA4819284.1"/>
    </source>
</evidence>
<dbReference type="InterPro" id="IPR005372">
    <property type="entry name" value="UPF0182"/>
</dbReference>
<dbReference type="EMBL" id="BAABKQ010000001">
    <property type="protein sequence ID" value="GAA4819284.1"/>
    <property type="molecule type" value="Genomic_DNA"/>
</dbReference>
<feature type="transmembrane region" description="Helical" evidence="6">
    <location>
        <begin position="213"/>
        <end position="230"/>
    </location>
</feature>
<keyword evidence="8" id="KW-1185">Reference proteome</keyword>
<feature type="transmembrane region" description="Helical" evidence="6">
    <location>
        <begin position="16"/>
        <end position="35"/>
    </location>
</feature>
<feature type="transmembrane region" description="Helical" evidence="6">
    <location>
        <begin position="55"/>
        <end position="83"/>
    </location>
</feature>
<dbReference type="PANTHER" id="PTHR39344">
    <property type="entry name" value="UPF0182 PROTEIN SLL1060"/>
    <property type="match status" value="1"/>
</dbReference>
<proteinExistence type="predicted"/>
<reference evidence="8" key="1">
    <citation type="journal article" date="2019" name="Int. J. Syst. Evol. Microbiol.">
        <title>The Global Catalogue of Microorganisms (GCM) 10K type strain sequencing project: providing services to taxonomists for standard genome sequencing and annotation.</title>
        <authorList>
            <consortium name="The Broad Institute Genomics Platform"/>
            <consortium name="The Broad Institute Genome Sequencing Center for Infectious Disease"/>
            <person name="Wu L."/>
            <person name="Ma J."/>
        </authorList>
    </citation>
    <scope>NUCLEOTIDE SEQUENCE [LARGE SCALE GENOMIC DNA]</scope>
    <source>
        <strain evidence="8">JCM 18542</strain>
    </source>
</reference>
<dbReference type="Proteomes" id="UP001500839">
    <property type="component" value="Unassembled WGS sequence"/>
</dbReference>